<dbReference type="EMBL" id="CP003620">
    <property type="protein sequence ID" value="AFZ15455.1"/>
    <property type="molecule type" value="Genomic_DNA"/>
</dbReference>
<dbReference type="PATRIC" id="fig|1173022.3.peg.5050"/>
<proteinExistence type="predicted"/>
<dbReference type="AlphaFoldDB" id="K9W7L7"/>
<organism evidence="1 2">
    <name type="scientific">Crinalium epipsammum PCC 9333</name>
    <dbReference type="NCBI Taxonomy" id="1173022"/>
    <lineage>
        <taxon>Bacteria</taxon>
        <taxon>Bacillati</taxon>
        <taxon>Cyanobacteriota</taxon>
        <taxon>Cyanophyceae</taxon>
        <taxon>Gomontiellales</taxon>
        <taxon>Gomontiellaceae</taxon>
        <taxon>Crinalium</taxon>
    </lineage>
</organism>
<accession>K9W7L7</accession>
<reference evidence="1 2" key="1">
    <citation type="submission" date="2012-06" db="EMBL/GenBank/DDBJ databases">
        <title>Finished chromosome of genome of Crinalium epipsammum PCC 9333.</title>
        <authorList>
            <consortium name="US DOE Joint Genome Institute"/>
            <person name="Gugger M."/>
            <person name="Coursin T."/>
            <person name="Rippka R."/>
            <person name="Tandeau De Marsac N."/>
            <person name="Huntemann M."/>
            <person name="Wei C.-L."/>
            <person name="Han J."/>
            <person name="Detter J.C."/>
            <person name="Han C."/>
            <person name="Tapia R."/>
            <person name="Davenport K."/>
            <person name="Daligault H."/>
            <person name="Erkkila T."/>
            <person name="Gu W."/>
            <person name="Munk A.C.C."/>
            <person name="Teshima H."/>
            <person name="Xu Y."/>
            <person name="Chain P."/>
            <person name="Chen A."/>
            <person name="Krypides N."/>
            <person name="Mavromatis K."/>
            <person name="Markowitz V."/>
            <person name="Szeto E."/>
            <person name="Ivanova N."/>
            <person name="Mikhailova N."/>
            <person name="Ovchinnikova G."/>
            <person name="Pagani I."/>
            <person name="Pati A."/>
            <person name="Goodwin L."/>
            <person name="Peters L."/>
            <person name="Pitluck S."/>
            <person name="Woyke T."/>
            <person name="Kerfeld C."/>
        </authorList>
    </citation>
    <scope>NUCLEOTIDE SEQUENCE [LARGE SCALE GENOMIC DNA]</scope>
    <source>
        <strain evidence="1 2">PCC 9333</strain>
    </source>
</reference>
<sequence length="219" mass="25781">MTPAEIEAALQIAFSQCETLFCSLTEMQKEILLQVLVEELTAKPISNLPTSDDTDSINPLEQLTVEEREAFLEFVKKQQRLKRAWKIQLLNDWLHNIDSGAVQFIRSRYGIQWLNQIKQSHIAAYIKEDDRSRLKVGDRIELSNRLWEWVQENNPDSQEWFPCRVVGISETHISESDASWDGMRSYTNCLIRFDSGVEYEIQGVYEWNRYNWRWASSEE</sequence>
<dbReference type="eggNOG" id="ENOG502ZCAW">
    <property type="taxonomic scope" value="Bacteria"/>
</dbReference>
<dbReference type="KEGG" id="cep:Cri9333_4676"/>
<dbReference type="RefSeq" id="WP_015205545.1">
    <property type="nucleotide sequence ID" value="NC_019753.1"/>
</dbReference>
<name>K9W7L7_9CYAN</name>
<dbReference type="OrthoDB" id="456467at2"/>
<evidence type="ECO:0000313" key="1">
    <source>
        <dbReference type="EMBL" id="AFZ15455.1"/>
    </source>
</evidence>
<protein>
    <submittedName>
        <fullName evidence="1">Uncharacterized protein</fullName>
    </submittedName>
</protein>
<dbReference type="HOGENOM" id="CLU_1259679_0_0_3"/>
<dbReference type="Proteomes" id="UP000010472">
    <property type="component" value="Chromosome"/>
</dbReference>
<evidence type="ECO:0000313" key="2">
    <source>
        <dbReference type="Proteomes" id="UP000010472"/>
    </source>
</evidence>
<keyword evidence="2" id="KW-1185">Reference proteome</keyword>
<gene>
    <name evidence="1" type="ORF">Cri9333_4676</name>
</gene>